<dbReference type="EMBL" id="HBEM01005950">
    <property type="protein sequence ID" value="CAD8436815.1"/>
    <property type="molecule type" value="Transcribed_RNA"/>
</dbReference>
<feature type="compositionally biased region" description="Basic and acidic residues" evidence="1">
    <location>
        <begin position="68"/>
        <end position="78"/>
    </location>
</feature>
<dbReference type="InterPro" id="IPR036020">
    <property type="entry name" value="WW_dom_sf"/>
</dbReference>
<evidence type="ECO:0000259" key="4">
    <source>
        <dbReference type="PROSITE" id="PS50020"/>
    </source>
</evidence>
<proteinExistence type="predicted"/>
<feature type="transmembrane region" description="Helical" evidence="2">
    <location>
        <begin position="134"/>
        <end position="157"/>
    </location>
</feature>
<feature type="compositionally biased region" description="Basic and acidic residues" evidence="1">
    <location>
        <begin position="108"/>
        <end position="120"/>
    </location>
</feature>
<feature type="domain" description="WW" evidence="4">
    <location>
        <begin position="246"/>
        <end position="279"/>
    </location>
</feature>
<keyword evidence="3" id="KW-0732">Signal</keyword>
<name>A0A7S0CZY2_9EUKA</name>
<protein>
    <recommendedName>
        <fullName evidence="4">WW domain-containing protein</fullName>
    </recommendedName>
</protein>
<sequence>MKLLLLYTMSIGGLTLGEVNKNSSAGADHLAPTIVVSPSTKEATTGQDLDLLLGSVAENSITGVTISAKEEKGQERSRGVRARRPGSTQSNTMDASFDREPPVQNPDQHPHFVPKESVHKTEGESEGLLAEYGLIFLISAGSLSIVAASLLGLSIAWRSDSNKTGKASWFSAEKKFKFKNEDKSNMPPQVPCPGQVMVEREKYSFRALADSFVGSIRSFANPDPAPAPFNDSKIENAPTLDASDKHAEDSAWSMYHTEEGIPYYYNALTGKTSWEPPKNVVLAESFTSTSSYYSSTPRTLPSNSALP</sequence>
<dbReference type="CDD" id="cd00201">
    <property type="entry name" value="WW"/>
    <property type="match status" value="1"/>
</dbReference>
<dbReference type="PROSITE" id="PS50020">
    <property type="entry name" value="WW_DOMAIN_2"/>
    <property type="match status" value="1"/>
</dbReference>
<keyword evidence="2" id="KW-0812">Transmembrane</keyword>
<evidence type="ECO:0000313" key="5">
    <source>
        <dbReference type="EMBL" id="CAD8436815.1"/>
    </source>
</evidence>
<accession>A0A7S0CZY2</accession>
<dbReference type="SMART" id="SM00456">
    <property type="entry name" value="WW"/>
    <property type="match status" value="1"/>
</dbReference>
<keyword evidence="2" id="KW-1133">Transmembrane helix</keyword>
<dbReference type="Pfam" id="PF00397">
    <property type="entry name" value="WW"/>
    <property type="match status" value="1"/>
</dbReference>
<reference evidence="5" key="1">
    <citation type="submission" date="2021-01" db="EMBL/GenBank/DDBJ databases">
        <authorList>
            <person name="Corre E."/>
            <person name="Pelletier E."/>
            <person name="Niang G."/>
            <person name="Scheremetjew M."/>
            <person name="Finn R."/>
            <person name="Kale V."/>
            <person name="Holt S."/>
            <person name="Cochrane G."/>
            <person name="Meng A."/>
            <person name="Brown T."/>
            <person name="Cohen L."/>
        </authorList>
    </citation>
    <scope>NUCLEOTIDE SEQUENCE</scope>
    <source>
        <strain evidence="5">CCMP2058</strain>
    </source>
</reference>
<evidence type="ECO:0000256" key="3">
    <source>
        <dbReference type="SAM" id="SignalP"/>
    </source>
</evidence>
<dbReference type="SUPFAM" id="SSF51045">
    <property type="entry name" value="WW domain"/>
    <property type="match status" value="1"/>
</dbReference>
<feature type="region of interest" description="Disordered" evidence="1">
    <location>
        <begin position="67"/>
        <end position="120"/>
    </location>
</feature>
<dbReference type="PROSITE" id="PS01159">
    <property type="entry name" value="WW_DOMAIN_1"/>
    <property type="match status" value="1"/>
</dbReference>
<keyword evidence="2" id="KW-0472">Membrane</keyword>
<gene>
    <name evidence="5" type="ORF">LAMO00422_LOCUS4173</name>
</gene>
<dbReference type="AlphaFoldDB" id="A0A7S0CZY2"/>
<dbReference type="InterPro" id="IPR001202">
    <property type="entry name" value="WW_dom"/>
</dbReference>
<dbReference type="Gene3D" id="2.20.70.10">
    <property type="match status" value="1"/>
</dbReference>
<feature type="signal peptide" evidence="3">
    <location>
        <begin position="1"/>
        <end position="17"/>
    </location>
</feature>
<evidence type="ECO:0000256" key="2">
    <source>
        <dbReference type="SAM" id="Phobius"/>
    </source>
</evidence>
<evidence type="ECO:0000256" key="1">
    <source>
        <dbReference type="SAM" id="MobiDB-lite"/>
    </source>
</evidence>
<organism evidence="5">
    <name type="scientific">Amorphochlora amoebiformis</name>
    <dbReference type="NCBI Taxonomy" id="1561963"/>
    <lineage>
        <taxon>Eukaryota</taxon>
        <taxon>Sar</taxon>
        <taxon>Rhizaria</taxon>
        <taxon>Cercozoa</taxon>
        <taxon>Chlorarachniophyceae</taxon>
        <taxon>Amorphochlora</taxon>
    </lineage>
</organism>
<feature type="chain" id="PRO_5030818288" description="WW domain-containing protein" evidence="3">
    <location>
        <begin position="18"/>
        <end position="307"/>
    </location>
</feature>